<feature type="domain" description="CARD" evidence="6">
    <location>
        <begin position="279"/>
        <end position="357"/>
    </location>
</feature>
<dbReference type="InterPro" id="IPR051249">
    <property type="entry name" value="NLRP_Inflammasome"/>
</dbReference>
<dbReference type="SMART" id="SM00114">
    <property type="entry name" value="CARD"/>
    <property type="match status" value="1"/>
</dbReference>
<evidence type="ECO:0000259" key="6">
    <source>
        <dbReference type="PROSITE" id="PS50209"/>
    </source>
</evidence>
<dbReference type="GO" id="GO:0006954">
    <property type="term" value="P:inflammatory response"/>
    <property type="evidence" value="ECO:0007669"/>
    <property type="project" value="UniProtKB-KW"/>
</dbReference>
<dbReference type="STRING" id="41447.ENSSDUP00000031137"/>
<evidence type="ECO:0000259" key="7">
    <source>
        <dbReference type="PROSITE" id="PS51830"/>
    </source>
</evidence>
<dbReference type="PANTHER" id="PTHR46985:SF2">
    <property type="entry name" value="APOPTOSIS-ASSOCIATED SPECK-LIKE PROTEIN CONTAINING A CARD"/>
    <property type="match status" value="1"/>
</dbReference>
<keyword evidence="2" id="KW-0963">Cytoplasm</keyword>
<dbReference type="InterPro" id="IPR011029">
    <property type="entry name" value="DEATH-like_dom_sf"/>
</dbReference>
<accession>A0A3B4VKP9</accession>
<reference evidence="8" key="1">
    <citation type="submission" date="2025-08" db="UniProtKB">
        <authorList>
            <consortium name="Ensembl"/>
        </authorList>
    </citation>
    <scope>IDENTIFICATION</scope>
</reference>
<dbReference type="AlphaFoldDB" id="A0A3B4VKP9"/>
<dbReference type="GO" id="GO:0045087">
    <property type="term" value="P:innate immune response"/>
    <property type="evidence" value="ECO:0007669"/>
    <property type="project" value="UniProtKB-KW"/>
</dbReference>
<keyword evidence="4" id="KW-0391">Immunity</keyword>
<sequence>MVIQMSMSYSFRCPGPGEFQCALTGLVFVMAREAALFYKTVQWDESLLQRAGKIAAGPLFDIKCPEEAVCQLHLPHCETNHALLSDGLLSVIHITHDGMSVLKPLEITDTHVIVKVPHLSSFGLAWPFDILWRLWDNRKLISSQILLFLRPPNPKTQRKNLNVYLLPRNIPLDEVNVKQRNSEYIEAPSKCKLIKDQCYSVHCSQAYKIQPNKEEFDLDFGPNYHPTFEIRLPADTEEATITVRDQTNAVVWEREVDLTGKVFIPEDSLPAEDKLLLIRRQFIYRVSESVLNEVLDKLFESGVVNDGEMQSLTPQIKTEKARDMIDIVRRKGTQASSILIAALREGDQCLSKELKLS</sequence>
<dbReference type="Pfam" id="PF23679">
    <property type="entry name" value="UPA-FIIND"/>
    <property type="match status" value="1"/>
</dbReference>
<dbReference type="Proteomes" id="UP000261420">
    <property type="component" value="Unplaced"/>
</dbReference>
<keyword evidence="5" id="KW-0395">Inflammatory response</keyword>
<dbReference type="OMA" id="NCGTHIN"/>
<dbReference type="GO" id="GO:0005829">
    <property type="term" value="C:cytosol"/>
    <property type="evidence" value="ECO:0007669"/>
    <property type="project" value="UniProtKB-SubCell"/>
</dbReference>
<dbReference type="GO" id="GO:0042981">
    <property type="term" value="P:regulation of apoptotic process"/>
    <property type="evidence" value="ECO:0007669"/>
    <property type="project" value="InterPro"/>
</dbReference>
<dbReference type="Ensembl" id="ENSSDUT00000031673.1">
    <property type="protein sequence ID" value="ENSSDUP00000031137.1"/>
    <property type="gene ID" value="ENSSDUG00000022396.1"/>
</dbReference>
<evidence type="ECO:0008006" key="10">
    <source>
        <dbReference type="Google" id="ProtNLM"/>
    </source>
</evidence>
<evidence type="ECO:0000256" key="1">
    <source>
        <dbReference type="ARBA" id="ARBA00004514"/>
    </source>
</evidence>
<reference evidence="8" key="2">
    <citation type="submission" date="2025-09" db="UniProtKB">
        <authorList>
            <consortium name="Ensembl"/>
        </authorList>
    </citation>
    <scope>IDENTIFICATION</scope>
</reference>
<keyword evidence="3" id="KW-0399">Innate immunity</keyword>
<keyword evidence="9" id="KW-1185">Reference proteome</keyword>
<dbReference type="InterPro" id="IPR001315">
    <property type="entry name" value="CARD"/>
</dbReference>
<evidence type="ECO:0000256" key="2">
    <source>
        <dbReference type="ARBA" id="ARBA00022490"/>
    </source>
</evidence>
<dbReference type="GeneTree" id="ENSGT00730000111912"/>
<dbReference type="SUPFAM" id="SSF47986">
    <property type="entry name" value="DEATH domain"/>
    <property type="match status" value="1"/>
</dbReference>
<evidence type="ECO:0000313" key="8">
    <source>
        <dbReference type="Ensembl" id="ENSSDUP00000031137.1"/>
    </source>
</evidence>
<dbReference type="PROSITE" id="PS51830">
    <property type="entry name" value="FIIND"/>
    <property type="match status" value="1"/>
</dbReference>
<comment type="subcellular location">
    <subcellularLocation>
        <location evidence="1">Cytoplasm</location>
        <location evidence="1">Cytosol</location>
    </subcellularLocation>
</comment>
<dbReference type="Pfam" id="PF13553">
    <property type="entry name" value="FIIND"/>
    <property type="match status" value="1"/>
</dbReference>
<evidence type="ECO:0000313" key="9">
    <source>
        <dbReference type="Proteomes" id="UP000261420"/>
    </source>
</evidence>
<evidence type="ECO:0000256" key="5">
    <source>
        <dbReference type="ARBA" id="ARBA00023198"/>
    </source>
</evidence>
<proteinExistence type="predicted"/>
<feature type="domain" description="FIIND" evidence="7">
    <location>
        <begin position="1"/>
        <end position="271"/>
    </location>
</feature>
<dbReference type="PANTHER" id="PTHR46985">
    <property type="entry name" value="NACHT, LRR AND PYD DOMAINS-CONTAINING PROTEIN 1"/>
    <property type="match status" value="1"/>
</dbReference>
<dbReference type="InterPro" id="IPR025307">
    <property type="entry name" value="FIIND_dom"/>
</dbReference>
<evidence type="ECO:0000256" key="3">
    <source>
        <dbReference type="ARBA" id="ARBA00022588"/>
    </source>
</evidence>
<dbReference type="Pfam" id="PF00619">
    <property type="entry name" value="CARD"/>
    <property type="match status" value="1"/>
</dbReference>
<dbReference type="PROSITE" id="PS50209">
    <property type="entry name" value="CARD"/>
    <property type="match status" value="1"/>
</dbReference>
<evidence type="ECO:0000256" key="4">
    <source>
        <dbReference type="ARBA" id="ARBA00022859"/>
    </source>
</evidence>
<dbReference type="Gene3D" id="1.10.533.10">
    <property type="entry name" value="Death Domain, Fas"/>
    <property type="match status" value="1"/>
</dbReference>
<organism evidence="8 9">
    <name type="scientific">Seriola dumerili</name>
    <name type="common">Greater amberjack</name>
    <name type="synonym">Caranx dumerili</name>
    <dbReference type="NCBI Taxonomy" id="41447"/>
    <lineage>
        <taxon>Eukaryota</taxon>
        <taxon>Metazoa</taxon>
        <taxon>Chordata</taxon>
        <taxon>Craniata</taxon>
        <taxon>Vertebrata</taxon>
        <taxon>Euteleostomi</taxon>
        <taxon>Actinopterygii</taxon>
        <taxon>Neopterygii</taxon>
        <taxon>Teleostei</taxon>
        <taxon>Neoteleostei</taxon>
        <taxon>Acanthomorphata</taxon>
        <taxon>Carangaria</taxon>
        <taxon>Carangiformes</taxon>
        <taxon>Carangidae</taxon>
        <taxon>Seriola</taxon>
    </lineage>
</organism>
<name>A0A3B4VKP9_SERDU</name>
<protein>
    <recommendedName>
        <fullName evidence="10">CARD domain-containing protein</fullName>
    </recommendedName>
</protein>